<dbReference type="PROSITE" id="PS00216">
    <property type="entry name" value="SUGAR_TRANSPORT_1"/>
    <property type="match status" value="1"/>
</dbReference>
<dbReference type="InterPro" id="IPR036259">
    <property type="entry name" value="MFS_trans_sf"/>
</dbReference>
<dbReference type="RefSeq" id="WP_202380171.1">
    <property type="nucleotide sequence ID" value="NZ_BNCL01000006.1"/>
</dbReference>
<feature type="domain" description="Major facilitator superfamily (MFS) profile" evidence="8">
    <location>
        <begin position="22"/>
        <end position="446"/>
    </location>
</feature>
<keyword evidence="5 7" id="KW-1133">Transmembrane helix</keyword>
<dbReference type="Gene3D" id="1.20.1250.20">
    <property type="entry name" value="MFS general substrate transporter like domains"/>
    <property type="match status" value="2"/>
</dbReference>
<evidence type="ECO:0000256" key="3">
    <source>
        <dbReference type="ARBA" id="ARBA00022475"/>
    </source>
</evidence>
<feature type="transmembrane region" description="Helical" evidence="7">
    <location>
        <begin position="296"/>
        <end position="317"/>
    </location>
</feature>
<keyword evidence="4 7" id="KW-0812">Transmembrane</keyword>
<gene>
    <name evidence="9" type="ORF">JL111_11970</name>
</gene>
<comment type="subcellular location">
    <subcellularLocation>
        <location evidence="1">Cell membrane</location>
        <topology evidence="1">Multi-pass membrane protein</topology>
    </subcellularLocation>
</comment>
<evidence type="ECO:0000259" key="8">
    <source>
        <dbReference type="PROSITE" id="PS50850"/>
    </source>
</evidence>
<evidence type="ECO:0000313" key="9">
    <source>
        <dbReference type="EMBL" id="MBL3674204.1"/>
    </source>
</evidence>
<evidence type="ECO:0000313" key="10">
    <source>
        <dbReference type="Proteomes" id="UP000644749"/>
    </source>
</evidence>
<dbReference type="InterPro" id="IPR005829">
    <property type="entry name" value="Sugar_transporter_CS"/>
</dbReference>
<protein>
    <submittedName>
        <fullName evidence="9">MHS family MFS transporter</fullName>
    </submittedName>
</protein>
<keyword evidence="10" id="KW-1185">Reference proteome</keyword>
<dbReference type="SUPFAM" id="SSF103473">
    <property type="entry name" value="MFS general substrate transporter"/>
    <property type="match status" value="1"/>
</dbReference>
<proteinExistence type="predicted"/>
<keyword evidence="6 7" id="KW-0472">Membrane</keyword>
<dbReference type="Pfam" id="PF07690">
    <property type="entry name" value="MFS_1"/>
    <property type="match status" value="1"/>
</dbReference>
<feature type="transmembrane region" description="Helical" evidence="7">
    <location>
        <begin position="37"/>
        <end position="56"/>
    </location>
</feature>
<evidence type="ECO:0000256" key="1">
    <source>
        <dbReference type="ARBA" id="ARBA00004651"/>
    </source>
</evidence>
<evidence type="ECO:0000256" key="7">
    <source>
        <dbReference type="SAM" id="Phobius"/>
    </source>
</evidence>
<reference evidence="9 10" key="1">
    <citation type="submission" date="2021-01" db="EMBL/GenBank/DDBJ databases">
        <title>011410 draft genome.</title>
        <authorList>
            <person name="Lang L."/>
        </authorList>
    </citation>
    <scope>NUCLEOTIDE SEQUENCE [LARGE SCALE GENOMIC DNA]</scope>
    <source>
        <strain evidence="9 10">KCTC 42845</strain>
    </source>
</reference>
<dbReference type="CDD" id="cd17369">
    <property type="entry name" value="MFS_ShiA_like"/>
    <property type="match status" value="1"/>
</dbReference>
<dbReference type="PANTHER" id="PTHR43045:SF2">
    <property type="entry name" value="INNER MEMBRANE METABOLITE TRANSPORT PROTEIN YHJE"/>
    <property type="match status" value="1"/>
</dbReference>
<keyword evidence="3" id="KW-1003">Cell membrane</keyword>
<feature type="transmembrane region" description="Helical" evidence="7">
    <location>
        <begin position="167"/>
        <end position="186"/>
    </location>
</feature>
<feature type="transmembrane region" description="Helical" evidence="7">
    <location>
        <begin position="329"/>
        <end position="349"/>
    </location>
</feature>
<feature type="transmembrane region" description="Helical" evidence="7">
    <location>
        <begin position="393"/>
        <end position="415"/>
    </location>
</feature>
<dbReference type="PROSITE" id="PS50850">
    <property type="entry name" value="MFS"/>
    <property type="match status" value="1"/>
</dbReference>
<feature type="transmembrane region" description="Helical" evidence="7">
    <location>
        <begin position="206"/>
        <end position="225"/>
    </location>
</feature>
<evidence type="ECO:0000256" key="6">
    <source>
        <dbReference type="ARBA" id="ARBA00023136"/>
    </source>
</evidence>
<feature type="transmembrane region" description="Helical" evidence="7">
    <location>
        <begin position="62"/>
        <end position="83"/>
    </location>
</feature>
<dbReference type="PANTHER" id="PTHR43045">
    <property type="entry name" value="SHIKIMATE TRANSPORTER"/>
    <property type="match status" value="1"/>
</dbReference>
<sequence>MAEDKTLSEGVADPVRNPASRVFVASMVGTTIEYYDFYIYATAAVLVFPHLFFPAGDETASLLASLAVFGAGMVARPAGAIWFGHLGDRKGRRLALTGSLVLMGAATCLIGLLPVHDVMGWWAPLLLVILRMAQGFAIGGEWSGAVVVATENAPAGQRGTFGTFPQLGAPFGFILANGVFLALGTWLPSDDPSRPSDAFLQWGWRLPFLLAGLLAMIGIWVRLTLVESEAFRRSEASGRIRPLPLGSLFRECGPAVVLGTLYTLATTVLFFSMSTFSLSYGRAAPDAPLPGLGYDYTSFLALLILGVMFFAATTAVSGPLSDRFGRRPLMLCVTIAIAVFGLIWVPLLSSGFWGLLIWLITGFVLMGLTFGPIGVLLSELFPSHLRYTGTGMAYNLASMLGASTAPFVMIALWRAGAGSPVWAGLYLSGVALVTLAALLVGQETRHVDILG</sequence>
<dbReference type="InterPro" id="IPR011701">
    <property type="entry name" value="MFS"/>
</dbReference>
<dbReference type="InterPro" id="IPR020846">
    <property type="entry name" value="MFS_dom"/>
</dbReference>
<feature type="transmembrane region" description="Helical" evidence="7">
    <location>
        <begin position="121"/>
        <end position="147"/>
    </location>
</feature>
<keyword evidence="2" id="KW-0813">Transport</keyword>
<evidence type="ECO:0000256" key="2">
    <source>
        <dbReference type="ARBA" id="ARBA00022448"/>
    </source>
</evidence>
<feature type="transmembrane region" description="Helical" evidence="7">
    <location>
        <begin position="255"/>
        <end position="276"/>
    </location>
</feature>
<dbReference type="EMBL" id="JAESHT010000009">
    <property type="protein sequence ID" value="MBL3674204.1"/>
    <property type="molecule type" value="Genomic_DNA"/>
</dbReference>
<comment type="caution">
    <text evidence="9">The sequence shown here is derived from an EMBL/GenBank/DDBJ whole genome shotgun (WGS) entry which is preliminary data.</text>
</comment>
<dbReference type="Proteomes" id="UP000644749">
    <property type="component" value="Unassembled WGS sequence"/>
</dbReference>
<organism evidence="9 10">
    <name type="scientific">Paracoccus aerius</name>
    <dbReference type="NCBI Taxonomy" id="1915382"/>
    <lineage>
        <taxon>Bacteria</taxon>
        <taxon>Pseudomonadati</taxon>
        <taxon>Pseudomonadota</taxon>
        <taxon>Alphaproteobacteria</taxon>
        <taxon>Rhodobacterales</taxon>
        <taxon>Paracoccaceae</taxon>
        <taxon>Paracoccus</taxon>
    </lineage>
</organism>
<evidence type="ECO:0000256" key="4">
    <source>
        <dbReference type="ARBA" id="ARBA00022692"/>
    </source>
</evidence>
<accession>A0ABS1S6P5</accession>
<feature type="transmembrane region" description="Helical" evidence="7">
    <location>
        <begin position="95"/>
        <end position="115"/>
    </location>
</feature>
<name>A0ABS1S6P5_9RHOB</name>
<feature type="transmembrane region" description="Helical" evidence="7">
    <location>
        <begin position="355"/>
        <end position="381"/>
    </location>
</feature>
<evidence type="ECO:0000256" key="5">
    <source>
        <dbReference type="ARBA" id="ARBA00022989"/>
    </source>
</evidence>
<feature type="transmembrane region" description="Helical" evidence="7">
    <location>
        <begin position="421"/>
        <end position="441"/>
    </location>
</feature>